<comment type="caution">
    <text evidence="1">The sequence shown here is derived from an EMBL/GenBank/DDBJ whole genome shotgun (WGS) entry which is preliminary data.</text>
</comment>
<gene>
    <name evidence="1" type="ORF">RIF29_17502</name>
</gene>
<dbReference type="Proteomes" id="UP001372338">
    <property type="component" value="Unassembled WGS sequence"/>
</dbReference>
<evidence type="ECO:0000313" key="2">
    <source>
        <dbReference type="Proteomes" id="UP001372338"/>
    </source>
</evidence>
<organism evidence="1 2">
    <name type="scientific">Crotalaria pallida</name>
    <name type="common">Smooth rattlebox</name>
    <name type="synonym">Crotalaria striata</name>
    <dbReference type="NCBI Taxonomy" id="3830"/>
    <lineage>
        <taxon>Eukaryota</taxon>
        <taxon>Viridiplantae</taxon>
        <taxon>Streptophyta</taxon>
        <taxon>Embryophyta</taxon>
        <taxon>Tracheophyta</taxon>
        <taxon>Spermatophyta</taxon>
        <taxon>Magnoliopsida</taxon>
        <taxon>eudicotyledons</taxon>
        <taxon>Gunneridae</taxon>
        <taxon>Pentapetalae</taxon>
        <taxon>rosids</taxon>
        <taxon>fabids</taxon>
        <taxon>Fabales</taxon>
        <taxon>Fabaceae</taxon>
        <taxon>Papilionoideae</taxon>
        <taxon>50 kb inversion clade</taxon>
        <taxon>genistoids sensu lato</taxon>
        <taxon>core genistoids</taxon>
        <taxon>Crotalarieae</taxon>
        <taxon>Crotalaria</taxon>
    </lineage>
</organism>
<name>A0AAN9FQX1_CROPI</name>
<accession>A0AAN9FQX1</accession>
<protein>
    <submittedName>
        <fullName evidence="1">Uncharacterized protein</fullName>
    </submittedName>
</protein>
<dbReference type="AlphaFoldDB" id="A0AAN9FQX1"/>
<dbReference type="EMBL" id="JAYWIO010000003">
    <property type="protein sequence ID" value="KAK7276363.1"/>
    <property type="molecule type" value="Genomic_DNA"/>
</dbReference>
<reference evidence="1 2" key="1">
    <citation type="submission" date="2024-01" db="EMBL/GenBank/DDBJ databases">
        <title>The genomes of 5 underutilized Papilionoideae crops provide insights into root nodulation and disease resistanc.</title>
        <authorList>
            <person name="Yuan L."/>
        </authorList>
    </citation>
    <scope>NUCLEOTIDE SEQUENCE [LARGE SCALE GENOMIC DNA]</scope>
    <source>
        <strain evidence="1">ZHUSHIDOU_FW_LH</strain>
        <tissue evidence="1">Leaf</tissue>
    </source>
</reference>
<sequence>MVWHHVKKKAYAVRDLGGFFEICYKLPTCCSRLQIFFSLSKTVHLLSLSRLPISPLSFLSIEVSLPATATRARFWISLLFYFVIFISD</sequence>
<keyword evidence="2" id="KW-1185">Reference proteome</keyword>
<evidence type="ECO:0000313" key="1">
    <source>
        <dbReference type="EMBL" id="KAK7276363.1"/>
    </source>
</evidence>
<proteinExistence type="predicted"/>